<dbReference type="STRING" id="13706.A0A1X2H358"/>
<dbReference type="OrthoDB" id="2593073at2759"/>
<feature type="compositionally biased region" description="Basic and acidic residues" evidence="1">
    <location>
        <begin position="573"/>
        <end position="582"/>
    </location>
</feature>
<dbReference type="Gene3D" id="1.20.5.170">
    <property type="match status" value="1"/>
</dbReference>
<dbReference type="PROSITE" id="PS50217">
    <property type="entry name" value="BZIP"/>
    <property type="match status" value="1"/>
</dbReference>
<dbReference type="Proteomes" id="UP000242180">
    <property type="component" value="Unassembled WGS sequence"/>
</dbReference>
<dbReference type="SMART" id="SM00338">
    <property type="entry name" value="BRLZ"/>
    <property type="match status" value="1"/>
</dbReference>
<dbReference type="AlphaFoldDB" id="A0A1X2H358"/>
<evidence type="ECO:0000313" key="4">
    <source>
        <dbReference type="Proteomes" id="UP000242180"/>
    </source>
</evidence>
<feature type="domain" description="BZIP" evidence="2">
    <location>
        <begin position="69"/>
        <end position="122"/>
    </location>
</feature>
<dbReference type="PANTHER" id="PTHR38116">
    <property type="entry name" value="CHROMOSOME 7, WHOLE GENOME SHOTGUN SEQUENCE"/>
    <property type="match status" value="1"/>
</dbReference>
<dbReference type="InterPro" id="IPR021833">
    <property type="entry name" value="DUF3425"/>
</dbReference>
<comment type="caution">
    <text evidence="3">The sequence shown here is derived from an EMBL/GenBank/DDBJ whole genome shotgun (WGS) entry which is preliminary data.</text>
</comment>
<dbReference type="Pfam" id="PF11905">
    <property type="entry name" value="DUF3425"/>
    <property type="match status" value="1"/>
</dbReference>
<feature type="compositionally biased region" description="Low complexity" evidence="1">
    <location>
        <begin position="423"/>
        <end position="460"/>
    </location>
</feature>
<protein>
    <recommendedName>
        <fullName evidence="2">BZIP domain-containing protein</fullName>
    </recommendedName>
</protein>
<dbReference type="CDD" id="cd14688">
    <property type="entry name" value="bZIP_YAP"/>
    <property type="match status" value="1"/>
</dbReference>
<feature type="region of interest" description="Disordered" evidence="1">
    <location>
        <begin position="421"/>
        <end position="496"/>
    </location>
</feature>
<dbReference type="OMA" id="DPWENIL"/>
<feature type="region of interest" description="Disordered" evidence="1">
    <location>
        <begin position="509"/>
        <end position="638"/>
    </location>
</feature>
<feature type="region of interest" description="Disordered" evidence="1">
    <location>
        <begin position="177"/>
        <end position="275"/>
    </location>
</feature>
<feature type="compositionally biased region" description="Acidic residues" evidence="1">
    <location>
        <begin position="1"/>
        <end position="25"/>
    </location>
</feature>
<feature type="compositionally biased region" description="Low complexity" evidence="1">
    <location>
        <begin position="514"/>
        <end position="531"/>
    </location>
</feature>
<gene>
    <name evidence="3" type="ORF">BCR43DRAFT_497989</name>
</gene>
<feature type="compositionally biased region" description="Polar residues" evidence="1">
    <location>
        <begin position="608"/>
        <end position="621"/>
    </location>
</feature>
<keyword evidence="4" id="KW-1185">Reference proteome</keyword>
<dbReference type="EMBL" id="MCGN01000010">
    <property type="protein sequence ID" value="ORY92224.1"/>
    <property type="molecule type" value="Genomic_DNA"/>
</dbReference>
<sequence>MDDNKDDLDMMETDLVEADYDDSDMREESPVAEHTPSPPPQTNDAPKQMPAKIRKKPGRKPNPASPALRKAQNRAAQRAFRERKERHLKELESAIKQVREQRDRFSTENEQLKSENDILRSENWYLKGIVLSLQLVCFKHNLVIPEHSPYINDHALSILAQSIPEPISTYLDVNSKSKLPTFNKSTQRRHQRDRYVTSGSIVITEDGIQPAPPRPKHRNNPNEHTSQPFSSPGDWRPDARRGFSEDQSNRISLANLPDLTPVEEDHHPQLDEPAAPRPVMLTDEPLTSNLAAIQTLRLRLRLQAACVRMNSLPFSIQPTLLQLTIPHDPRIDLVPTSHMRDRMILFRDQFNLDDCFRCLLSGSVFHGGDPVCASNWQLPREFFEKFWFLTNDFSLRRITNRWRRMQGLKELEFNPGMDALPSQFQQQQQQQQQQQGPLSASPLDLQQTLSQPPLQQPRTPNYATGASPEALPNQPPLEAVGSSPSPRPWSAGHDSPVSISDISSFFQFEVNRNGGSQPASAAPSPGNASTGQRSPGLSQPSKTQPAPPPATTINPSIQLSYPPSLSSTCSSSHDTDSIKKQSSEQQKMATDDTDEGMFSSAPIRLTSGYCSPQYYRNKQQQPRPPSEQHPPWYPFTNS</sequence>
<evidence type="ECO:0000313" key="3">
    <source>
        <dbReference type="EMBL" id="ORY92224.1"/>
    </source>
</evidence>
<accession>A0A1X2H358</accession>
<dbReference type="InterPro" id="IPR046347">
    <property type="entry name" value="bZIP_sf"/>
</dbReference>
<dbReference type="InParanoid" id="A0A1X2H358"/>
<feature type="compositionally biased region" description="Low complexity" evidence="1">
    <location>
        <begin position="559"/>
        <end position="572"/>
    </location>
</feature>
<feature type="compositionally biased region" description="Basic and acidic residues" evidence="1">
    <location>
        <begin position="235"/>
        <end position="248"/>
    </location>
</feature>
<feature type="compositionally biased region" description="Polar residues" evidence="1">
    <location>
        <begin position="532"/>
        <end position="544"/>
    </location>
</feature>
<name>A0A1X2H358_SYNRA</name>
<evidence type="ECO:0000259" key="2">
    <source>
        <dbReference type="PROSITE" id="PS50217"/>
    </source>
</evidence>
<proteinExistence type="predicted"/>
<feature type="region of interest" description="Disordered" evidence="1">
    <location>
        <begin position="1"/>
        <end position="82"/>
    </location>
</feature>
<evidence type="ECO:0000256" key="1">
    <source>
        <dbReference type="SAM" id="MobiDB-lite"/>
    </source>
</evidence>
<dbReference type="Pfam" id="PF00170">
    <property type="entry name" value="bZIP_1"/>
    <property type="match status" value="1"/>
</dbReference>
<feature type="compositionally biased region" description="Pro residues" evidence="1">
    <location>
        <begin position="622"/>
        <end position="638"/>
    </location>
</feature>
<reference evidence="3 4" key="1">
    <citation type="submission" date="2016-07" db="EMBL/GenBank/DDBJ databases">
        <title>Pervasive Adenine N6-methylation of Active Genes in Fungi.</title>
        <authorList>
            <consortium name="DOE Joint Genome Institute"/>
            <person name="Mondo S.J."/>
            <person name="Dannebaum R.O."/>
            <person name="Kuo R.C."/>
            <person name="Labutti K."/>
            <person name="Haridas S."/>
            <person name="Kuo A."/>
            <person name="Salamov A."/>
            <person name="Ahrendt S.R."/>
            <person name="Lipzen A."/>
            <person name="Sullivan W."/>
            <person name="Andreopoulos W.B."/>
            <person name="Clum A."/>
            <person name="Lindquist E."/>
            <person name="Daum C."/>
            <person name="Ramamoorthy G.K."/>
            <person name="Gryganskyi A."/>
            <person name="Culley D."/>
            <person name="Magnuson J.K."/>
            <person name="James T.Y."/>
            <person name="O'Malley M.A."/>
            <person name="Stajich J.E."/>
            <person name="Spatafora J.W."/>
            <person name="Visel A."/>
            <person name="Grigoriev I.V."/>
        </authorList>
    </citation>
    <scope>NUCLEOTIDE SEQUENCE [LARGE SCALE GENOMIC DNA]</scope>
    <source>
        <strain evidence="3 4">NRRL 2496</strain>
    </source>
</reference>
<organism evidence="3 4">
    <name type="scientific">Syncephalastrum racemosum</name>
    <name type="common">Filamentous fungus</name>
    <dbReference type="NCBI Taxonomy" id="13706"/>
    <lineage>
        <taxon>Eukaryota</taxon>
        <taxon>Fungi</taxon>
        <taxon>Fungi incertae sedis</taxon>
        <taxon>Mucoromycota</taxon>
        <taxon>Mucoromycotina</taxon>
        <taxon>Mucoromycetes</taxon>
        <taxon>Mucorales</taxon>
        <taxon>Syncephalastraceae</taxon>
        <taxon>Syncephalastrum</taxon>
    </lineage>
</organism>
<dbReference type="PROSITE" id="PS00036">
    <property type="entry name" value="BZIP_BASIC"/>
    <property type="match status" value="1"/>
</dbReference>
<dbReference type="InterPro" id="IPR004827">
    <property type="entry name" value="bZIP"/>
</dbReference>
<dbReference type="PANTHER" id="PTHR38116:SF9">
    <property type="entry name" value="BZIP DOMAIN-CONTAINING PROTEIN"/>
    <property type="match status" value="1"/>
</dbReference>
<dbReference type="GO" id="GO:0003700">
    <property type="term" value="F:DNA-binding transcription factor activity"/>
    <property type="evidence" value="ECO:0007669"/>
    <property type="project" value="InterPro"/>
</dbReference>
<dbReference type="SUPFAM" id="SSF57959">
    <property type="entry name" value="Leucine zipper domain"/>
    <property type="match status" value="1"/>
</dbReference>